<feature type="compositionally biased region" description="Pro residues" evidence="5">
    <location>
        <begin position="256"/>
        <end position="265"/>
    </location>
</feature>
<evidence type="ECO:0000313" key="8">
    <source>
        <dbReference type="EMBL" id="KJE96199.1"/>
    </source>
</evidence>
<dbReference type="Pfam" id="PF00169">
    <property type="entry name" value="PH"/>
    <property type="match status" value="1"/>
</dbReference>
<evidence type="ECO:0000256" key="3">
    <source>
        <dbReference type="ARBA" id="ARBA00022490"/>
    </source>
</evidence>
<dbReference type="GO" id="GO:0005765">
    <property type="term" value="C:lysosomal membrane"/>
    <property type="evidence" value="ECO:0007669"/>
    <property type="project" value="UniProtKB-SubCell"/>
</dbReference>
<dbReference type="PROSITE" id="PS50003">
    <property type="entry name" value="PH_DOMAIN"/>
    <property type="match status" value="1"/>
</dbReference>
<dbReference type="InterPro" id="IPR001849">
    <property type="entry name" value="PH_domain"/>
</dbReference>
<feature type="region of interest" description="Disordered" evidence="5">
    <location>
        <begin position="54"/>
        <end position="87"/>
    </location>
</feature>
<dbReference type="InterPro" id="IPR037213">
    <property type="entry name" value="Run_dom_sf"/>
</dbReference>
<dbReference type="SUPFAM" id="SSF50729">
    <property type="entry name" value="PH domain-like"/>
    <property type="match status" value="2"/>
</dbReference>
<dbReference type="Pfam" id="PF02759">
    <property type="entry name" value="RUN"/>
    <property type="match status" value="1"/>
</dbReference>
<dbReference type="OrthoDB" id="62364at2759"/>
<evidence type="ECO:0008006" key="10">
    <source>
        <dbReference type="Google" id="ProtNLM"/>
    </source>
</evidence>
<dbReference type="InterPro" id="IPR011993">
    <property type="entry name" value="PH-like_dom_sf"/>
</dbReference>
<evidence type="ECO:0000313" key="9">
    <source>
        <dbReference type="Proteomes" id="UP000008743"/>
    </source>
</evidence>
<name>A0A0D2X4K1_CAPO3</name>
<evidence type="ECO:0000256" key="2">
    <source>
        <dbReference type="ARBA" id="ARBA00004656"/>
    </source>
</evidence>
<sequence>MAHMFEKMLRTTHSVNRAAERQLQHRPEKDKLIGTLQSITKDIQYKFIVAQQQQQQPKQEAGTGTGTGTTTGTSSSSSSSAATGATALTGSSPEVVELCTAIEAVLRHGLKASHAGHSLASSVFHHNAAPQQSSGTTATTGAQALTIDPVRDEFWSYVATISRPEVVQMMTSKLVNVRTPFGRGRAWVRLALNEKALESYFAIILNDTKARPKLYEDFAFIFDQELVLLLQTLISGLDLVEFNIPYDINELDNPQYPAPRQPTTPQPQAQPNTPAPTLSPSSATGVPVMTAQAAVQQQQPPLPASPAPGPPGSPLNLSGLVVSAPASDDALVVSHHVRKAKKPKADAPIADGSADNAAAIAVAVKKKKKSVATISTPPATANVSSEPPLPAVAAASEAAPAPVATPAKPAAASVTPAPAPAPVTLPAVSALPVANATVPVAAPVPSNPPAPVLSSAAVPTAAPTPAIPRAAASTAAPSVSAPSTTAAPTAAQPVAAPTPAVITATKASKPAATKVAKDEVQIGSRWGAAPSVLSPTSEPSTIDETLPAKSSIEARYHLPEESFTFEDLMNSPAVVSMKPDGATRGPAGTTGAGAAAATSSSSSDAGALAQSAKIPTAADALIMPRTNIDAEAIRARAALDTAAPLPETDYMQVAQHLMHNSSSPPPAEPLNGGAHDVSTSSTLSSVPASVASSYSSLVSDSIKSTTTESSNPSRSASAAPTQPDVITSSTTASRTYLDIGADRARRAAQQAIVPVDNTVKLSLLLHVFQSDDEQVSFLTTIRRVDNTNGKIEHTGFFLITTRAFYILNSLGGAPETASSMNMQTLGSEDGTLVDTAVEQSYPVPELRRVVTGLNGQSVTLDFGGAAKPILLTRDEEAASLIVAQIKIIYAKRGIKTDPLPAFTSDDSDHSSAIRAAVARKENDAGAIVRLYSLVHWRSVQGVKGDSASDTMSDRHPSGGALAEGEELDAAAAAAAAAASDSAATPGLNNERKVTSIALSLMLQGVDYMRPVKHKAGVLPHSAGSSRLYAAKAGALNYRGHQFKMTHWKQNFFLLQEGVLYHYRSNTDPHPKLAMPVQASSFHIRRIKESGQPFAFEVTCSQPLPIPGVEPPKSILGLSSAPEDRSFVVSATTEQQMDQWIAALCLSHVEPLQRPGRHLFKEGSVRYKRVSLVPGASPSERTTLINSMASVKAIDAYLYLFNDLLLVTTPTDIEGKFELLHAIPVSAVQPAHGGLLDQMQMHTLDQHPQPQLRKQLEATLKNTCVFTLSSPIVTMELEAESIGDRQDWVQRITAKAESRRVVGNNGSGQKEGQGDTLFTSNDSNMLDMLAMPFTKVFKSLEEIGGTVVTGVTALGALPAAMAKLSISSSIPVLGLSAAPVIHTIAPTPPNGFAAAALLVSDRALHLCEENLRQNSVTVLATRGLDAITNLRIDAQYDPDMTSYCTVMFDDIEHRDDKSWQLAFKTVSETDKFRAALESAWKALFGVELKVQVDM</sequence>
<dbReference type="STRING" id="595528.A0A0D2X4K1"/>
<dbReference type="SMART" id="SM00593">
    <property type="entry name" value="RUN"/>
    <property type="match status" value="1"/>
</dbReference>
<protein>
    <recommendedName>
        <fullName evidence="10">PH domain-containing protein</fullName>
    </recommendedName>
</protein>
<evidence type="ECO:0000259" key="6">
    <source>
        <dbReference type="PROSITE" id="PS50003"/>
    </source>
</evidence>
<keyword evidence="9" id="KW-1185">Reference proteome</keyword>
<dbReference type="CDD" id="cd17671">
    <property type="entry name" value="RUN"/>
    <property type="match status" value="1"/>
</dbReference>
<dbReference type="Pfam" id="PF23142">
    <property type="entry name" value="PH_PLEKHM2"/>
    <property type="match status" value="1"/>
</dbReference>
<reference evidence="9" key="1">
    <citation type="submission" date="2011-02" db="EMBL/GenBank/DDBJ databases">
        <title>The Genome Sequence of Capsaspora owczarzaki ATCC 30864.</title>
        <authorList>
            <person name="Russ C."/>
            <person name="Cuomo C."/>
            <person name="Burger G."/>
            <person name="Gray M.W."/>
            <person name="Holland P.W.H."/>
            <person name="King N."/>
            <person name="Lang F.B.F."/>
            <person name="Roger A.J."/>
            <person name="Ruiz-Trillo I."/>
            <person name="Young S.K."/>
            <person name="Zeng Q."/>
            <person name="Gargeya S."/>
            <person name="Alvarado L."/>
            <person name="Berlin A."/>
            <person name="Chapman S.B."/>
            <person name="Chen Z."/>
            <person name="Freedman E."/>
            <person name="Gellesch M."/>
            <person name="Goldberg J."/>
            <person name="Griggs A."/>
            <person name="Gujja S."/>
            <person name="Heilman E."/>
            <person name="Heiman D."/>
            <person name="Howarth C."/>
            <person name="Mehta T."/>
            <person name="Neiman D."/>
            <person name="Pearson M."/>
            <person name="Roberts A."/>
            <person name="Saif S."/>
            <person name="Shea T."/>
            <person name="Shenoy N."/>
            <person name="Sisk P."/>
            <person name="Stolte C."/>
            <person name="Sykes S."/>
            <person name="White J."/>
            <person name="Yandava C."/>
            <person name="Haas B."/>
            <person name="Nusbaum C."/>
            <person name="Birren B."/>
        </authorList>
    </citation>
    <scope>NUCLEOTIDE SEQUENCE</scope>
    <source>
        <strain evidence="9">ATCC 30864</strain>
    </source>
</reference>
<organism evidence="8 9">
    <name type="scientific">Capsaspora owczarzaki (strain ATCC 30864)</name>
    <dbReference type="NCBI Taxonomy" id="595528"/>
    <lineage>
        <taxon>Eukaryota</taxon>
        <taxon>Filasterea</taxon>
        <taxon>Capsaspora</taxon>
    </lineage>
</organism>
<evidence type="ECO:0000259" key="7">
    <source>
        <dbReference type="PROSITE" id="PS50826"/>
    </source>
</evidence>
<dbReference type="PANTHER" id="PTHR46556">
    <property type="entry name" value="PLECKSTRIN HOMOLOGY DOMAIN-CONTAINING FAMILY M MEMBER 2"/>
    <property type="match status" value="1"/>
</dbReference>
<dbReference type="EMBL" id="KE346370">
    <property type="protein sequence ID" value="KJE96199.1"/>
    <property type="molecule type" value="Genomic_DNA"/>
</dbReference>
<proteinExistence type="predicted"/>
<dbReference type="InterPro" id="IPR053015">
    <property type="entry name" value="PH_domain-containing_M2"/>
</dbReference>
<dbReference type="Gene3D" id="1.20.58.900">
    <property type="match status" value="1"/>
</dbReference>
<dbReference type="InterPro" id="IPR004012">
    <property type="entry name" value="Run_dom"/>
</dbReference>
<dbReference type="GO" id="GO:0032418">
    <property type="term" value="P:lysosome localization"/>
    <property type="evidence" value="ECO:0007669"/>
    <property type="project" value="TreeGrafter"/>
</dbReference>
<feature type="compositionally biased region" description="Pro residues" evidence="5">
    <location>
        <begin position="300"/>
        <end position="313"/>
    </location>
</feature>
<comment type="subcellular location">
    <subcellularLocation>
        <location evidence="1">Cytoplasm</location>
    </subcellularLocation>
    <subcellularLocation>
        <location evidence="2">Lysosome membrane</location>
    </subcellularLocation>
</comment>
<dbReference type="GO" id="GO:0010008">
    <property type="term" value="C:endosome membrane"/>
    <property type="evidence" value="ECO:0007669"/>
    <property type="project" value="TreeGrafter"/>
</dbReference>
<dbReference type="PANTHER" id="PTHR46556:SF1">
    <property type="entry name" value="PLECKSTRIN HOMOLOGY DOMAIN-CONTAINING FAMILY M MEMBER 2"/>
    <property type="match status" value="1"/>
</dbReference>
<feature type="region of interest" description="Disordered" evidence="5">
    <location>
        <begin position="253"/>
        <end position="315"/>
    </location>
</feature>
<evidence type="ECO:0000256" key="5">
    <source>
        <dbReference type="SAM" id="MobiDB-lite"/>
    </source>
</evidence>
<dbReference type="SUPFAM" id="SSF140741">
    <property type="entry name" value="RUN domain-like"/>
    <property type="match status" value="1"/>
</dbReference>
<accession>A0A0D2X4K1</accession>
<dbReference type="InParanoid" id="A0A0D2X4K1"/>
<dbReference type="SMART" id="SM00233">
    <property type="entry name" value="PH"/>
    <property type="match status" value="2"/>
</dbReference>
<dbReference type="eggNOG" id="KOG4381">
    <property type="taxonomic scope" value="Eukaryota"/>
</dbReference>
<feature type="compositionally biased region" description="Low complexity" evidence="5">
    <location>
        <begin position="709"/>
        <end position="720"/>
    </location>
</feature>
<feature type="compositionally biased region" description="Low complexity" evidence="5">
    <location>
        <begin position="582"/>
        <end position="599"/>
    </location>
</feature>
<evidence type="ECO:0000256" key="1">
    <source>
        <dbReference type="ARBA" id="ARBA00004496"/>
    </source>
</evidence>
<keyword evidence="4" id="KW-0458">Lysosome</keyword>
<keyword evidence="3" id="KW-0963">Cytoplasm</keyword>
<dbReference type="Gene3D" id="2.30.29.30">
    <property type="entry name" value="Pleckstrin-homology domain (PH domain)/Phosphotyrosine-binding domain (PTB)"/>
    <property type="match status" value="2"/>
</dbReference>
<dbReference type="InterPro" id="IPR057288">
    <property type="entry name" value="PH_PLEKHM2"/>
</dbReference>
<dbReference type="GO" id="GO:0007030">
    <property type="term" value="P:Golgi organization"/>
    <property type="evidence" value="ECO:0007669"/>
    <property type="project" value="TreeGrafter"/>
</dbReference>
<dbReference type="PROSITE" id="PS50826">
    <property type="entry name" value="RUN"/>
    <property type="match status" value="1"/>
</dbReference>
<evidence type="ECO:0000256" key="4">
    <source>
        <dbReference type="ARBA" id="ARBA00023228"/>
    </source>
</evidence>
<dbReference type="RefSeq" id="XP_004345306.1">
    <property type="nucleotide sequence ID" value="XM_004345256.2"/>
</dbReference>
<feature type="domain" description="RUN" evidence="7">
    <location>
        <begin position="89"/>
        <end position="249"/>
    </location>
</feature>
<dbReference type="GO" id="GO:0032880">
    <property type="term" value="P:regulation of protein localization"/>
    <property type="evidence" value="ECO:0007669"/>
    <property type="project" value="TreeGrafter"/>
</dbReference>
<feature type="compositionally biased region" description="Low complexity" evidence="5">
    <location>
        <begin position="70"/>
        <end position="87"/>
    </location>
</feature>
<dbReference type="GO" id="GO:0019894">
    <property type="term" value="F:kinesin binding"/>
    <property type="evidence" value="ECO:0007669"/>
    <property type="project" value="TreeGrafter"/>
</dbReference>
<feature type="compositionally biased region" description="Low complexity" evidence="5">
    <location>
        <begin position="266"/>
        <end position="276"/>
    </location>
</feature>
<dbReference type="Proteomes" id="UP000008743">
    <property type="component" value="Unassembled WGS sequence"/>
</dbReference>
<feature type="region of interest" description="Disordered" evidence="5">
    <location>
        <begin position="658"/>
        <end position="681"/>
    </location>
</feature>
<feature type="domain" description="PH" evidence="6">
    <location>
        <begin position="1028"/>
        <end position="1148"/>
    </location>
</feature>
<feature type="region of interest" description="Disordered" evidence="5">
    <location>
        <begin position="703"/>
        <end position="730"/>
    </location>
</feature>
<feature type="region of interest" description="Disordered" evidence="5">
    <location>
        <begin position="578"/>
        <end position="599"/>
    </location>
</feature>
<gene>
    <name evidence="8" type="ORF">CAOG_006557</name>
</gene>